<dbReference type="AlphaFoldDB" id="A0A133KHJ7"/>
<reference evidence="2" key="1">
    <citation type="submission" date="2016-01" db="EMBL/GenBank/DDBJ databases">
        <authorList>
            <person name="Mitreva M."/>
            <person name="Pepin K.H."/>
            <person name="Mihindukulasuriya K.A."/>
            <person name="Fulton R."/>
            <person name="Fronick C."/>
            <person name="O'Laughlin M."/>
            <person name="Miner T."/>
            <person name="Herter B."/>
            <person name="Rosa B.A."/>
            <person name="Cordes M."/>
            <person name="Tomlinson C."/>
            <person name="Wollam A."/>
            <person name="Palsikar V.B."/>
            <person name="Mardis E.R."/>
            <person name="Wilson R.K."/>
        </authorList>
    </citation>
    <scope>NUCLEOTIDE SEQUENCE [LARGE SCALE GENOMIC DNA]</scope>
    <source>
        <strain evidence="2">MJR8151</strain>
    </source>
</reference>
<evidence type="ECO:0000313" key="2">
    <source>
        <dbReference type="Proteomes" id="UP000070383"/>
    </source>
</evidence>
<sequence>MLKDAGIYGAIAISKGTDPALGMPSPGPIDKYIAVVKTKAKAGFTLLARFDKPLVFPTTIDPKTGNTTAVTQKANRATKVAFPAIFPKRGGKIKFPAPKNRPNNIILTCKN</sequence>
<organism evidence="1 2">
    <name type="scientific">Anaerococcus tetradius</name>
    <dbReference type="NCBI Taxonomy" id="33036"/>
    <lineage>
        <taxon>Bacteria</taxon>
        <taxon>Bacillati</taxon>
        <taxon>Bacillota</taxon>
        <taxon>Tissierellia</taxon>
        <taxon>Tissierellales</taxon>
        <taxon>Peptoniphilaceae</taxon>
        <taxon>Anaerococcus</taxon>
    </lineage>
</organism>
<accession>A0A133KHJ7</accession>
<protein>
    <submittedName>
        <fullName evidence="1">Uncharacterized protein</fullName>
    </submittedName>
</protein>
<evidence type="ECO:0000313" key="1">
    <source>
        <dbReference type="EMBL" id="KWZ79052.1"/>
    </source>
</evidence>
<comment type="caution">
    <text evidence="1">The sequence shown here is derived from an EMBL/GenBank/DDBJ whole genome shotgun (WGS) entry which is preliminary data.</text>
</comment>
<keyword evidence="2" id="KW-1185">Reference proteome</keyword>
<dbReference type="Proteomes" id="UP000070383">
    <property type="component" value="Unassembled WGS sequence"/>
</dbReference>
<proteinExistence type="predicted"/>
<gene>
    <name evidence="1" type="ORF">HMPREF3200_00345</name>
</gene>
<dbReference type="EMBL" id="LRPM01000007">
    <property type="protein sequence ID" value="KWZ79052.1"/>
    <property type="molecule type" value="Genomic_DNA"/>
</dbReference>
<name>A0A133KHJ7_9FIRM</name>